<organism evidence="7 8">
    <name type="scientific">Microdochium bolleyi</name>
    <dbReference type="NCBI Taxonomy" id="196109"/>
    <lineage>
        <taxon>Eukaryota</taxon>
        <taxon>Fungi</taxon>
        <taxon>Dikarya</taxon>
        <taxon>Ascomycota</taxon>
        <taxon>Pezizomycotina</taxon>
        <taxon>Sordariomycetes</taxon>
        <taxon>Xylariomycetidae</taxon>
        <taxon>Xylariales</taxon>
        <taxon>Microdochiaceae</taxon>
        <taxon>Microdochium</taxon>
    </lineage>
</organism>
<keyword evidence="3 6" id="KW-0812">Transmembrane</keyword>
<evidence type="ECO:0000313" key="8">
    <source>
        <dbReference type="Proteomes" id="UP000070501"/>
    </source>
</evidence>
<name>A0A136IPS6_9PEZI</name>
<sequence length="527" mass="56239">MADEQHDHDSDMKKEYGLEPQVSRPLAGTADEIRLAQLGHKQELERGFSVLALGSLVLCLMATWEALSTVIAPALVSGGAPCLFYDYIVAIAGTMCIVFSLAELASIWPTAGGQYHWVAVLAPPKYRAVASWATGWVSVSGQLLVAASAAMAAGLQYQALITISDETYDRPRWQGMLFYWAVLAYAGVVNIWGVRTLPGTNLVAGVLHIAGLVGVMVTLGVMSQKNTSEFVFLEAVNSSGWASDGVAWLVGLQSVVFPMLGYDAACHLSEELPNASRNVPLAMVGGVTANGVLGFGYAILLLYSTSPLDALLTTPTGFPFMQIFLDVTGSKAGAIIMSLIPSIIATVGAVAGLASTSRTLYAFARDEGVPFSAYFSHVSPTLHVPVRAVVAGVVLQALLGLLYLGNPTAFNAVLSMSIIGSYLTHVVPIVYMIYRGRPRMSRTRYGAFALPKTVGYAVNILSVIWIIVVVVFSMFPLALPVAPDTMNYASVVLVGWGLFGAVFYYLGGGKKQFKVPYHDDAAEEEED</sequence>
<feature type="transmembrane region" description="Helical" evidence="6">
    <location>
        <begin position="384"/>
        <end position="404"/>
    </location>
</feature>
<keyword evidence="2" id="KW-0813">Transport</keyword>
<evidence type="ECO:0000256" key="6">
    <source>
        <dbReference type="SAM" id="Phobius"/>
    </source>
</evidence>
<dbReference type="OrthoDB" id="3257095at2759"/>
<dbReference type="GO" id="GO:0016020">
    <property type="term" value="C:membrane"/>
    <property type="evidence" value="ECO:0007669"/>
    <property type="project" value="UniProtKB-SubCell"/>
</dbReference>
<keyword evidence="5 6" id="KW-0472">Membrane</keyword>
<evidence type="ECO:0000256" key="2">
    <source>
        <dbReference type="ARBA" id="ARBA00022448"/>
    </source>
</evidence>
<dbReference type="PANTHER" id="PTHR45649:SF14">
    <property type="entry name" value="GABA PERMEASE"/>
    <property type="match status" value="1"/>
</dbReference>
<feature type="transmembrane region" description="Helical" evidence="6">
    <location>
        <begin position="334"/>
        <end position="355"/>
    </location>
</feature>
<dbReference type="Proteomes" id="UP000070501">
    <property type="component" value="Unassembled WGS sequence"/>
</dbReference>
<dbReference type="Pfam" id="PF13520">
    <property type="entry name" value="AA_permease_2"/>
    <property type="match status" value="1"/>
</dbReference>
<feature type="transmembrane region" description="Helical" evidence="6">
    <location>
        <begin position="48"/>
        <end position="67"/>
    </location>
</feature>
<dbReference type="EMBL" id="KQ964265">
    <property type="protein sequence ID" value="KXJ86868.1"/>
    <property type="molecule type" value="Genomic_DNA"/>
</dbReference>
<accession>A0A136IPS6</accession>
<dbReference type="STRING" id="196109.A0A136IPS6"/>
<protein>
    <submittedName>
        <fullName evidence="7">Amino acid/polyamine transporter I</fullName>
    </submittedName>
</protein>
<evidence type="ECO:0000256" key="1">
    <source>
        <dbReference type="ARBA" id="ARBA00004141"/>
    </source>
</evidence>
<feature type="transmembrane region" description="Helical" evidence="6">
    <location>
        <begin position="201"/>
        <end position="221"/>
    </location>
</feature>
<dbReference type="GO" id="GO:0022857">
    <property type="term" value="F:transmembrane transporter activity"/>
    <property type="evidence" value="ECO:0007669"/>
    <property type="project" value="InterPro"/>
</dbReference>
<dbReference type="PANTHER" id="PTHR45649">
    <property type="entry name" value="AMINO-ACID PERMEASE BAT1"/>
    <property type="match status" value="1"/>
</dbReference>
<feature type="transmembrane region" description="Helical" evidence="6">
    <location>
        <begin position="177"/>
        <end position="194"/>
    </location>
</feature>
<evidence type="ECO:0000256" key="5">
    <source>
        <dbReference type="ARBA" id="ARBA00023136"/>
    </source>
</evidence>
<keyword evidence="8" id="KW-1185">Reference proteome</keyword>
<dbReference type="PIRSF" id="PIRSF006060">
    <property type="entry name" value="AA_transporter"/>
    <property type="match status" value="1"/>
</dbReference>
<evidence type="ECO:0000313" key="7">
    <source>
        <dbReference type="EMBL" id="KXJ86868.1"/>
    </source>
</evidence>
<evidence type="ECO:0000256" key="4">
    <source>
        <dbReference type="ARBA" id="ARBA00022989"/>
    </source>
</evidence>
<evidence type="ECO:0000256" key="3">
    <source>
        <dbReference type="ARBA" id="ARBA00022692"/>
    </source>
</evidence>
<dbReference type="InParanoid" id="A0A136IPS6"/>
<comment type="subcellular location">
    <subcellularLocation>
        <location evidence="1">Membrane</location>
        <topology evidence="1">Multi-pass membrane protein</topology>
    </subcellularLocation>
</comment>
<feature type="transmembrane region" description="Helical" evidence="6">
    <location>
        <begin position="129"/>
        <end position="157"/>
    </location>
</feature>
<dbReference type="Gene3D" id="1.20.1740.10">
    <property type="entry name" value="Amino acid/polyamine transporter I"/>
    <property type="match status" value="1"/>
</dbReference>
<feature type="transmembrane region" description="Helical" evidence="6">
    <location>
        <begin position="454"/>
        <end position="479"/>
    </location>
</feature>
<feature type="transmembrane region" description="Helical" evidence="6">
    <location>
        <begin position="485"/>
        <end position="506"/>
    </location>
</feature>
<keyword evidence="4 6" id="KW-1133">Transmembrane helix</keyword>
<gene>
    <name evidence="7" type="ORF">Micbo1qcDRAFT_152380</name>
</gene>
<feature type="transmembrane region" description="Helical" evidence="6">
    <location>
        <begin position="410"/>
        <end position="434"/>
    </location>
</feature>
<dbReference type="InterPro" id="IPR002293">
    <property type="entry name" value="AA/rel_permease1"/>
</dbReference>
<feature type="transmembrane region" description="Helical" evidence="6">
    <location>
        <begin position="87"/>
        <end position="108"/>
    </location>
</feature>
<feature type="transmembrane region" description="Helical" evidence="6">
    <location>
        <begin position="281"/>
        <end position="303"/>
    </location>
</feature>
<feature type="transmembrane region" description="Helical" evidence="6">
    <location>
        <begin position="241"/>
        <end position="260"/>
    </location>
</feature>
<dbReference type="AlphaFoldDB" id="A0A136IPS6"/>
<proteinExistence type="predicted"/>
<reference evidence="8" key="1">
    <citation type="submission" date="2016-02" db="EMBL/GenBank/DDBJ databases">
        <title>Draft genome sequence of Microdochium bolleyi, a fungal endophyte of beachgrass.</title>
        <authorList>
            <consortium name="DOE Joint Genome Institute"/>
            <person name="David A.S."/>
            <person name="May G."/>
            <person name="Haridas S."/>
            <person name="Lim J."/>
            <person name="Wang M."/>
            <person name="Labutti K."/>
            <person name="Lipzen A."/>
            <person name="Barry K."/>
            <person name="Grigoriev I.V."/>
        </authorList>
    </citation>
    <scope>NUCLEOTIDE SEQUENCE [LARGE SCALE GENOMIC DNA]</scope>
    <source>
        <strain evidence="8">J235TASD1</strain>
    </source>
</reference>